<feature type="transmembrane region" description="Helical" evidence="6">
    <location>
        <begin position="293"/>
        <end position="318"/>
    </location>
</feature>
<dbReference type="EMBL" id="KN846951">
    <property type="protein sequence ID" value="KIV85953.1"/>
    <property type="molecule type" value="Genomic_DNA"/>
</dbReference>
<keyword evidence="2" id="KW-0813">Transport</keyword>
<feature type="domain" description="Major facilitator superfamily (MFS) profile" evidence="7">
    <location>
        <begin position="65"/>
        <end position="477"/>
    </location>
</feature>
<feature type="transmembrane region" description="Helical" evidence="6">
    <location>
        <begin position="192"/>
        <end position="213"/>
    </location>
</feature>
<feature type="transmembrane region" description="Helical" evidence="6">
    <location>
        <begin position="161"/>
        <end position="180"/>
    </location>
</feature>
<organism evidence="8 9">
    <name type="scientific">Exophiala sideris</name>
    <dbReference type="NCBI Taxonomy" id="1016849"/>
    <lineage>
        <taxon>Eukaryota</taxon>
        <taxon>Fungi</taxon>
        <taxon>Dikarya</taxon>
        <taxon>Ascomycota</taxon>
        <taxon>Pezizomycotina</taxon>
        <taxon>Eurotiomycetes</taxon>
        <taxon>Chaetothyriomycetidae</taxon>
        <taxon>Chaetothyriales</taxon>
        <taxon>Herpotrichiellaceae</taxon>
        <taxon>Exophiala</taxon>
    </lineage>
</organism>
<reference evidence="8 9" key="1">
    <citation type="submission" date="2015-01" db="EMBL/GenBank/DDBJ databases">
        <title>The Genome Sequence of Exophiala sideris CBS121828.</title>
        <authorList>
            <consortium name="The Broad Institute Genomics Platform"/>
            <person name="Cuomo C."/>
            <person name="de Hoog S."/>
            <person name="Gorbushina A."/>
            <person name="Stielow B."/>
            <person name="Teixiera M."/>
            <person name="Abouelleil A."/>
            <person name="Chapman S.B."/>
            <person name="Priest M."/>
            <person name="Young S.K."/>
            <person name="Wortman J."/>
            <person name="Nusbaum C."/>
            <person name="Birren B."/>
        </authorList>
    </citation>
    <scope>NUCLEOTIDE SEQUENCE [LARGE SCALE GENOMIC DNA]</scope>
    <source>
        <strain evidence="8 9">CBS 121828</strain>
    </source>
</reference>
<dbReference type="GO" id="GO:0016020">
    <property type="term" value="C:membrane"/>
    <property type="evidence" value="ECO:0007669"/>
    <property type="project" value="UniProtKB-SubCell"/>
</dbReference>
<evidence type="ECO:0000259" key="7">
    <source>
        <dbReference type="PROSITE" id="PS50850"/>
    </source>
</evidence>
<gene>
    <name evidence="8" type="ORF">PV11_01601</name>
</gene>
<dbReference type="SUPFAM" id="SSF51735">
    <property type="entry name" value="NAD(P)-binding Rossmann-fold domains"/>
    <property type="match status" value="1"/>
</dbReference>
<dbReference type="PRINTS" id="PR00080">
    <property type="entry name" value="SDRFAMILY"/>
</dbReference>
<dbReference type="Gene3D" id="3.40.50.720">
    <property type="entry name" value="NAD(P)-binding Rossmann-like Domain"/>
    <property type="match status" value="1"/>
</dbReference>
<evidence type="ECO:0000313" key="8">
    <source>
        <dbReference type="EMBL" id="KIV85953.1"/>
    </source>
</evidence>
<feature type="transmembrane region" description="Helical" evidence="6">
    <location>
        <begin position="383"/>
        <end position="406"/>
    </location>
</feature>
<dbReference type="InterPro" id="IPR020846">
    <property type="entry name" value="MFS_dom"/>
</dbReference>
<feature type="transmembrane region" description="Helical" evidence="6">
    <location>
        <begin position="103"/>
        <end position="122"/>
    </location>
</feature>
<comment type="subcellular location">
    <subcellularLocation>
        <location evidence="1">Membrane</location>
        <topology evidence="1">Multi-pass membrane protein</topology>
    </subcellularLocation>
</comment>
<evidence type="ECO:0000256" key="3">
    <source>
        <dbReference type="ARBA" id="ARBA00022692"/>
    </source>
</evidence>
<feature type="transmembrane region" description="Helical" evidence="6">
    <location>
        <begin position="134"/>
        <end position="155"/>
    </location>
</feature>
<dbReference type="Gene3D" id="1.20.1250.20">
    <property type="entry name" value="MFS general substrate transporter like domains"/>
    <property type="match status" value="2"/>
</dbReference>
<dbReference type="PANTHER" id="PTHR43791:SF35">
    <property type="entry name" value="MAJOR FACILITATOR SUPERFAMILY (MFS) PROFILE DOMAIN-CONTAINING PROTEIN"/>
    <property type="match status" value="1"/>
</dbReference>
<feature type="transmembrane region" description="Helical" evidence="6">
    <location>
        <begin position="65"/>
        <end position="83"/>
    </location>
</feature>
<evidence type="ECO:0000256" key="2">
    <source>
        <dbReference type="ARBA" id="ARBA00022448"/>
    </source>
</evidence>
<accession>A0A0D1ZGN0</accession>
<name>A0A0D1ZGN0_9EURO</name>
<proteinExistence type="predicted"/>
<evidence type="ECO:0000256" key="1">
    <source>
        <dbReference type="ARBA" id="ARBA00004141"/>
    </source>
</evidence>
<dbReference type="PRINTS" id="PR00081">
    <property type="entry name" value="GDHRDH"/>
</dbReference>
<keyword evidence="5 6" id="KW-0472">Membrane</keyword>
<feature type="transmembrane region" description="Helical" evidence="6">
    <location>
        <begin position="225"/>
        <end position="245"/>
    </location>
</feature>
<dbReference type="Proteomes" id="UP000053599">
    <property type="component" value="Unassembled WGS sequence"/>
</dbReference>
<dbReference type="InterPro" id="IPR036291">
    <property type="entry name" value="NAD(P)-bd_dom_sf"/>
</dbReference>
<dbReference type="OrthoDB" id="6730379at2759"/>
<dbReference type="PANTHER" id="PTHR43791">
    <property type="entry name" value="PERMEASE-RELATED"/>
    <property type="match status" value="1"/>
</dbReference>
<evidence type="ECO:0000256" key="6">
    <source>
        <dbReference type="SAM" id="Phobius"/>
    </source>
</evidence>
<keyword evidence="3 6" id="KW-0812">Transmembrane</keyword>
<dbReference type="HOGENOM" id="CLU_022032_0_0_1"/>
<feature type="transmembrane region" description="Helical" evidence="6">
    <location>
        <begin position="451"/>
        <end position="471"/>
    </location>
</feature>
<dbReference type="PROSITE" id="PS50850">
    <property type="entry name" value="MFS"/>
    <property type="match status" value="1"/>
</dbReference>
<evidence type="ECO:0000256" key="4">
    <source>
        <dbReference type="ARBA" id="ARBA00022989"/>
    </source>
</evidence>
<sequence length="744" mass="81995">MASAIKENPIHLEESMDKTEPTKAAMAVDKVHLDEAMTVLASYSGPQTWTAEEEQKLRKKIDRRLLPILVICYGLQYYDKAMISQAALFGLRTDLKLTVGNRFSFASSIFYLGFIAGAYPAIIMAQRFPVERVAASIILAWGVCLICTPACHNWQGLFAQRFFLGFIESGVSPMFMLVVGQFYKKNEQALRIGVWYCACGYVSIVSPLINYGFGHVKGALSPWRYMYLFAGSITILWSVVVYYCLPPDPIRAKGFTEREHFIAVSRLQSNNSGVRNTHFKKEQMFELLGDLKFWIMFLMTFLSMFANAPVSTFTPLIISGFGFNTLNSLLLVVPVGFFTGTAELIIPFLAYKYPNIRTYLVAVAHLITVFAAILLWALPRHAIGGLMLGVVILPCFAAGYVIMLGLQIANTAGYTKRSLASSGIFVAYCLGNFVAPLTFRSQDAPKYAPGLATVVGTSLAVAALSMLYRFVCIRENCKRDQTGTLEAFDHAYEDDLTDKRIVLKLVGEGAHVLAVDLNGAGAEQTVRLCPQPGSSSSSQGSCHPYTADITLESSWRQILSTARRLFDDRLDVVVNCAGVIHDAAPSHEVPEEQFDLIFKVNVKPLYLSTKVIVPWWKETRRPGLFINLSSTSEPRPRPYFVWYAASKGAVTATTKGLAAEYASDNIRYNCIRPSIGETAMLAKVLGDPDSSSDSNRREKILGSIPLGRVCKPEDVANMTCFLASDEATYITGAAFDVDGGRGVS</sequence>
<dbReference type="Pfam" id="PF07690">
    <property type="entry name" value="MFS_1"/>
    <property type="match status" value="1"/>
</dbReference>
<dbReference type="AlphaFoldDB" id="A0A0D1ZGN0"/>
<protein>
    <recommendedName>
        <fullName evidence="7">Major facilitator superfamily (MFS) profile domain-containing protein</fullName>
    </recommendedName>
</protein>
<feature type="transmembrane region" description="Helical" evidence="6">
    <location>
        <begin position="330"/>
        <end position="351"/>
    </location>
</feature>
<dbReference type="InterPro" id="IPR036259">
    <property type="entry name" value="MFS_trans_sf"/>
</dbReference>
<evidence type="ECO:0000256" key="5">
    <source>
        <dbReference type="ARBA" id="ARBA00023136"/>
    </source>
</evidence>
<feature type="transmembrane region" description="Helical" evidence="6">
    <location>
        <begin position="358"/>
        <end position="377"/>
    </location>
</feature>
<keyword evidence="4 6" id="KW-1133">Transmembrane helix</keyword>
<dbReference type="GO" id="GO:0022857">
    <property type="term" value="F:transmembrane transporter activity"/>
    <property type="evidence" value="ECO:0007669"/>
    <property type="project" value="InterPro"/>
</dbReference>
<dbReference type="Pfam" id="PF13561">
    <property type="entry name" value="adh_short_C2"/>
    <property type="match status" value="1"/>
</dbReference>
<dbReference type="InterPro" id="IPR011701">
    <property type="entry name" value="MFS"/>
</dbReference>
<dbReference type="SUPFAM" id="SSF103473">
    <property type="entry name" value="MFS general substrate transporter"/>
    <property type="match status" value="1"/>
</dbReference>
<evidence type="ECO:0000313" key="9">
    <source>
        <dbReference type="Proteomes" id="UP000053599"/>
    </source>
</evidence>
<dbReference type="InterPro" id="IPR002347">
    <property type="entry name" value="SDR_fam"/>
</dbReference>
<feature type="transmembrane region" description="Helical" evidence="6">
    <location>
        <begin position="418"/>
        <end position="439"/>
    </location>
</feature>